<organism evidence="1 2">
    <name type="scientific">Microthlaspi erraticum</name>
    <dbReference type="NCBI Taxonomy" id="1685480"/>
    <lineage>
        <taxon>Eukaryota</taxon>
        <taxon>Viridiplantae</taxon>
        <taxon>Streptophyta</taxon>
        <taxon>Embryophyta</taxon>
        <taxon>Tracheophyta</taxon>
        <taxon>Spermatophyta</taxon>
        <taxon>Magnoliopsida</taxon>
        <taxon>eudicotyledons</taxon>
        <taxon>Gunneridae</taxon>
        <taxon>Pentapetalae</taxon>
        <taxon>rosids</taxon>
        <taxon>malvids</taxon>
        <taxon>Brassicales</taxon>
        <taxon>Brassicaceae</taxon>
        <taxon>Coluteocarpeae</taxon>
        <taxon>Microthlaspi</taxon>
    </lineage>
</organism>
<dbReference type="EMBL" id="CACVBM020001091">
    <property type="protein sequence ID" value="CAA7030088.1"/>
    <property type="molecule type" value="Genomic_DNA"/>
</dbReference>
<proteinExistence type="predicted"/>
<evidence type="ECO:0000313" key="1">
    <source>
        <dbReference type="EMBL" id="CAA7030088.1"/>
    </source>
</evidence>
<accession>A0A6D2INU6</accession>
<protein>
    <submittedName>
        <fullName evidence="1">Uncharacterized protein</fullName>
    </submittedName>
</protein>
<evidence type="ECO:0000313" key="2">
    <source>
        <dbReference type="Proteomes" id="UP000467841"/>
    </source>
</evidence>
<dbReference type="AlphaFoldDB" id="A0A6D2INU6"/>
<comment type="caution">
    <text evidence="1">The sequence shown here is derived from an EMBL/GenBank/DDBJ whole genome shotgun (WGS) entry which is preliminary data.</text>
</comment>
<keyword evidence="2" id="KW-1185">Reference proteome</keyword>
<dbReference type="Proteomes" id="UP000467841">
    <property type="component" value="Unassembled WGS sequence"/>
</dbReference>
<gene>
    <name evidence="1" type="ORF">MERR_LOCUS17323</name>
</gene>
<name>A0A6D2INU6_9BRAS</name>
<reference evidence="1" key="1">
    <citation type="submission" date="2020-01" db="EMBL/GenBank/DDBJ databases">
        <authorList>
            <person name="Mishra B."/>
        </authorList>
    </citation>
    <scope>NUCLEOTIDE SEQUENCE [LARGE SCALE GENOMIC DNA]</scope>
</reference>
<sequence>MQENMKWYVQGLMFDTSVPPKELGGKVVVRRGQTAIRDTPLDRVHSLDRACSWLDRVVPRVGFLFFLNPFLQDLAEKNAEIKDKRILQDRHGNSSQVSLF</sequence>